<keyword evidence="2" id="KW-0812">Transmembrane</keyword>
<evidence type="ECO:0000313" key="4">
    <source>
        <dbReference type="Proteomes" id="UP001634393"/>
    </source>
</evidence>
<proteinExistence type="predicted"/>
<evidence type="ECO:0000313" key="3">
    <source>
        <dbReference type="EMBL" id="KAL3813521.1"/>
    </source>
</evidence>
<evidence type="ECO:0000256" key="2">
    <source>
        <dbReference type="SAM" id="Phobius"/>
    </source>
</evidence>
<feature type="compositionally biased region" description="Polar residues" evidence="1">
    <location>
        <begin position="1"/>
        <end position="12"/>
    </location>
</feature>
<name>A0ABD3RS82_9LAMI</name>
<gene>
    <name evidence="3" type="ORF">ACJIZ3_014789</name>
</gene>
<organism evidence="3 4">
    <name type="scientific">Penstemon smallii</name>
    <dbReference type="NCBI Taxonomy" id="265156"/>
    <lineage>
        <taxon>Eukaryota</taxon>
        <taxon>Viridiplantae</taxon>
        <taxon>Streptophyta</taxon>
        <taxon>Embryophyta</taxon>
        <taxon>Tracheophyta</taxon>
        <taxon>Spermatophyta</taxon>
        <taxon>Magnoliopsida</taxon>
        <taxon>eudicotyledons</taxon>
        <taxon>Gunneridae</taxon>
        <taxon>Pentapetalae</taxon>
        <taxon>asterids</taxon>
        <taxon>lamiids</taxon>
        <taxon>Lamiales</taxon>
        <taxon>Plantaginaceae</taxon>
        <taxon>Cheloneae</taxon>
        <taxon>Penstemon</taxon>
    </lineage>
</organism>
<protein>
    <submittedName>
        <fullName evidence="3">Uncharacterized protein</fullName>
    </submittedName>
</protein>
<sequence>MRSYSSGKTNVSPKRLGHLQWQPRGRGRGRAGLEKRLEMERARGGTWRRGGTGGAAGCAEPPGQPAARVGLVRKKGAAWKHVPLFKTGAAKWRHLIGSFPFFFFFFFLLMNLGMYNLMCAWLILYN</sequence>
<keyword evidence="2" id="KW-1133">Transmembrane helix</keyword>
<feature type="region of interest" description="Disordered" evidence="1">
    <location>
        <begin position="1"/>
        <end position="31"/>
    </location>
</feature>
<feature type="transmembrane region" description="Helical" evidence="2">
    <location>
        <begin position="101"/>
        <end position="124"/>
    </location>
</feature>
<dbReference type="AlphaFoldDB" id="A0ABD3RS82"/>
<keyword evidence="4" id="KW-1185">Reference proteome</keyword>
<dbReference type="EMBL" id="JBJXBP010000008">
    <property type="protein sequence ID" value="KAL3813521.1"/>
    <property type="molecule type" value="Genomic_DNA"/>
</dbReference>
<reference evidence="3 4" key="1">
    <citation type="submission" date="2024-12" db="EMBL/GenBank/DDBJ databases">
        <title>The unique morphological basis and parallel evolutionary history of personate flowers in Penstemon.</title>
        <authorList>
            <person name="Depatie T.H."/>
            <person name="Wessinger C.A."/>
        </authorList>
    </citation>
    <scope>NUCLEOTIDE SEQUENCE [LARGE SCALE GENOMIC DNA]</scope>
    <source>
        <strain evidence="3">WTNN_2</strain>
        <tissue evidence="3">Leaf</tissue>
    </source>
</reference>
<keyword evidence="2" id="KW-0472">Membrane</keyword>
<dbReference type="Proteomes" id="UP001634393">
    <property type="component" value="Unassembled WGS sequence"/>
</dbReference>
<accession>A0ABD3RS82</accession>
<evidence type="ECO:0000256" key="1">
    <source>
        <dbReference type="SAM" id="MobiDB-lite"/>
    </source>
</evidence>
<comment type="caution">
    <text evidence="3">The sequence shown here is derived from an EMBL/GenBank/DDBJ whole genome shotgun (WGS) entry which is preliminary data.</text>
</comment>